<protein>
    <submittedName>
        <fullName evidence="2">Uncharacterized protein</fullName>
    </submittedName>
</protein>
<comment type="caution">
    <text evidence="2">The sequence shown here is derived from an EMBL/GenBank/DDBJ whole genome shotgun (WGS) entry which is preliminary data.</text>
</comment>
<name>A0AB34L7B4_9PEZI</name>
<sequence length="187" mass="20611">MKLFAIVSLLACIGLAFAAPVEAEEPVEETEAELKASPKIPGYDQRQSNNAWAIIKQIKKEKFGANDLTACKIAFATAITESNIYIYANNKVPASLKYPYDKKGSDHDSVGIFQQRAKYYPVAQAMDPAKSAHLFFIKMKNVKNWKKAKTAKQIGVIAQKVQVSAFPDRYAKHVGEAAKICKAGKIT</sequence>
<proteinExistence type="predicted"/>
<organism evidence="2 3">
    <name type="scientific">Cladosporium halotolerans</name>
    <dbReference type="NCBI Taxonomy" id="1052096"/>
    <lineage>
        <taxon>Eukaryota</taxon>
        <taxon>Fungi</taxon>
        <taxon>Dikarya</taxon>
        <taxon>Ascomycota</taxon>
        <taxon>Pezizomycotina</taxon>
        <taxon>Dothideomycetes</taxon>
        <taxon>Dothideomycetidae</taxon>
        <taxon>Cladosporiales</taxon>
        <taxon>Cladosporiaceae</taxon>
        <taxon>Cladosporium</taxon>
    </lineage>
</organism>
<dbReference type="GeneID" id="96001552"/>
<dbReference type="Proteomes" id="UP000803884">
    <property type="component" value="Unassembled WGS sequence"/>
</dbReference>
<accession>A0AB34L7B4</accession>
<feature type="signal peptide" evidence="1">
    <location>
        <begin position="1"/>
        <end position="18"/>
    </location>
</feature>
<evidence type="ECO:0000313" key="2">
    <source>
        <dbReference type="EMBL" id="KAL1591170.1"/>
    </source>
</evidence>
<reference evidence="2 3" key="1">
    <citation type="journal article" date="2020" name="Microbiol. Resour. Announc.">
        <title>Draft Genome Sequence of a Cladosporium Species Isolated from the Mesophotic Ascidian Didemnum maculosum.</title>
        <authorList>
            <person name="Gioti A."/>
            <person name="Siaperas R."/>
            <person name="Nikolaivits E."/>
            <person name="Le Goff G."/>
            <person name="Ouazzani J."/>
            <person name="Kotoulas G."/>
            <person name="Topakas E."/>
        </authorList>
    </citation>
    <scope>NUCLEOTIDE SEQUENCE [LARGE SCALE GENOMIC DNA]</scope>
    <source>
        <strain evidence="2 3">TM138-S3</strain>
    </source>
</reference>
<evidence type="ECO:0000256" key="1">
    <source>
        <dbReference type="SAM" id="SignalP"/>
    </source>
</evidence>
<evidence type="ECO:0000313" key="3">
    <source>
        <dbReference type="Proteomes" id="UP000803884"/>
    </source>
</evidence>
<dbReference type="AlphaFoldDB" id="A0AB34L7B4"/>
<dbReference type="EMBL" id="JAAQHG020000001">
    <property type="protein sequence ID" value="KAL1591170.1"/>
    <property type="molecule type" value="Genomic_DNA"/>
</dbReference>
<feature type="chain" id="PRO_5044311329" evidence="1">
    <location>
        <begin position="19"/>
        <end position="187"/>
    </location>
</feature>
<gene>
    <name evidence="2" type="ORF">WHR41_00108</name>
</gene>
<keyword evidence="1" id="KW-0732">Signal</keyword>
<dbReference type="RefSeq" id="XP_069234275.1">
    <property type="nucleotide sequence ID" value="XM_069368714.1"/>
</dbReference>
<keyword evidence="3" id="KW-1185">Reference proteome</keyword>